<evidence type="ECO:0000313" key="2">
    <source>
        <dbReference type="EMBL" id="HCO27698.1"/>
    </source>
</evidence>
<dbReference type="AlphaFoldDB" id="A0A3D3RI18"/>
<organism evidence="2 3">
    <name type="scientific">Gimesia maris</name>
    <dbReference type="NCBI Taxonomy" id="122"/>
    <lineage>
        <taxon>Bacteria</taxon>
        <taxon>Pseudomonadati</taxon>
        <taxon>Planctomycetota</taxon>
        <taxon>Planctomycetia</taxon>
        <taxon>Planctomycetales</taxon>
        <taxon>Planctomycetaceae</taxon>
        <taxon>Gimesia</taxon>
    </lineage>
</organism>
<reference evidence="2 3" key="1">
    <citation type="journal article" date="2018" name="Nat. Biotechnol.">
        <title>A standardized bacterial taxonomy based on genome phylogeny substantially revises the tree of life.</title>
        <authorList>
            <person name="Parks D.H."/>
            <person name="Chuvochina M."/>
            <person name="Waite D.W."/>
            <person name="Rinke C."/>
            <person name="Skarshewski A."/>
            <person name="Chaumeil P.A."/>
            <person name="Hugenholtz P."/>
        </authorList>
    </citation>
    <scope>NUCLEOTIDE SEQUENCE [LARGE SCALE GENOMIC DNA]</scope>
    <source>
        <strain evidence="2">UBA9375</strain>
    </source>
</reference>
<feature type="region of interest" description="Disordered" evidence="1">
    <location>
        <begin position="62"/>
        <end position="81"/>
    </location>
</feature>
<proteinExistence type="predicted"/>
<sequence>MKNGVNPDVHPETKPRAQAFDDSAPSVPDSCLQDFQPAITGTRTTTVIAGRPILAAKYLHLGNNQPSPHESRSGGTIFASC</sequence>
<dbReference type="Proteomes" id="UP000263642">
    <property type="component" value="Unassembled WGS sequence"/>
</dbReference>
<feature type="region of interest" description="Disordered" evidence="1">
    <location>
        <begin position="1"/>
        <end position="28"/>
    </location>
</feature>
<protein>
    <submittedName>
        <fullName evidence="2">Uncharacterized protein</fullName>
    </submittedName>
</protein>
<evidence type="ECO:0000256" key="1">
    <source>
        <dbReference type="SAM" id="MobiDB-lite"/>
    </source>
</evidence>
<evidence type="ECO:0000313" key="3">
    <source>
        <dbReference type="Proteomes" id="UP000263642"/>
    </source>
</evidence>
<gene>
    <name evidence="2" type="ORF">DIT97_33595</name>
</gene>
<name>A0A3D3RI18_9PLAN</name>
<comment type="caution">
    <text evidence="2">The sequence shown here is derived from an EMBL/GenBank/DDBJ whole genome shotgun (WGS) entry which is preliminary data.</text>
</comment>
<dbReference type="EMBL" id="DQAY01000204">
    <property type="protein sequence ID" value="HCO27698.1"/>
    <property type="molecule type" value="Genomic_DNA"/>
</dbReference>
<accession>A0A3D3RI18</accession>